<evidence type="ECO:0000256" key="5">
    <source>
        <dbReference type="ARBA" id="ARBA00023172"/>
    </source>
</evidence>
<dbReference type="InterPro" id="IPR007476">
    <property type="entry name" value="RdgC"/>
</dbReference>
<evidence type="ECO:0000313" key="7">
    <source>
        <dbReference type="EMBL" id="MBK1629234.1"/>
    </source>
</evidence>
<evidence type="ECO:0000256" key="4">
    <source>
        <dbReference type="ARBA" id="ARBA00022490"/>
    </source>
</evidence>
<dbReference type="PANTHER" id="PTHR38103">
    <property type="entry name" value="RECOMBINATION-ASSOCIATED PROTEIN RDGC"/>
    <property type="match status" value="1"/>
</dbReference>
<organism evidence="7 8">
    <name type="scientific">Thiohalocapsa halophila</name>
    <dbReference type="NCBI Taxonomy" id="69359"/>
    <lineage>
        <taxon>Bacteria</taxon>
        <taxon>Pseudomonadati</taxon>
        <taxon>Pseudomonadota</taxon>
        <taxon>Gammaproteobacteria</taxon>
        <taxon>Chromatiales</taxon>
        <taxon>Chromatiaceae</taxon>
        <taxon>Thiohalocapsa</taxon>
    </lineage>
</organism>
<dbReference type="EMBL" id="NRRV01000001">
    <property type="protein sequence ID" value="MBK1629234.1"/>
    <property type="molecule type" value="Genomic_DNA"/>
</dbReference>
<comment type="similarity">
    <text evidence="2">Belongs to the RdgC family.</text>
</comment>
<protein>
    <recommendedName>
        <fullName evidence="3">Recombination-associated protein RdgC</fullName>
    </recommendedName>
</protein>
<evidence type="ECO:0000313" key="8">
    <source>
        <dbReference type="Proteomes" id="UP000748752"/>
    </source>
</evidence>
<evidence type="ECO:0000256" key="1">
    <source>
        <dbReference type="ARBA" id="ARBA00004453"/>
    </source>
</evidence>
<reference evidence="7 8" key="1">
    <citation type="journal article" date="2020" name="Microorganisms">
        <title>Osmotic Adaptation and Compatible Solute Biosynthesis of Phototrophic Bacteria as Revealed from Genome Analyses.</title>
        <authorList>
            <person name="Imhoff J.F."/>
            <person name="Rahn T."/>
            <person name="Kunzel S."/>
            <person name="Keller A."/>
            <person name="Neulinger S.C."/>
        </authorList>
    </citation>
    <scope>NUCLEOTIDE SEQUENCE [LARGE SCALE GENOMIC DNA]</scope>
    <source>
        <strain evidence="7 8">DSM 6210</strain>
    </source>
</reference>
<dbReference type="RefSeq" id="WP_200232950.1">
    <property type="nucleotide sequence ID" value="NZ_NRRV01000001.1"/>
</dbReference>
<keyword evidence="5" id="KW-0233">DNA recombination</keyword>
<dbReference type="Proteomes" id="UP000748752">
    <property type="component" value="Unassembled WGS sequence"/>
</dbReference>
<evidence type="ECO:0000256" key="2">
    <source>
        <dbReference type="ARBA" id="ARBA00008657"/>
    </source>
</evidence>
<feature type="region of interest" description="Disordered" evidence="6">
    <location>
        <begin position="300"/>
        <end position="322"/>
    </location>
</feature>
<evidence type="ECO:0000256" key="6">
    <source>
        <dbReference type="SAM" id="MobiDB-lite"/>
    </source>
</evidence>
<proteinExistence type="inferred from homology"/>
<accession>A0ABS1CBF9</accession>
<dbReference type="Pfam" id="PF04381">
    <property type="entry name" value="RdgC"/>
    <property type="match status" value="1"/>
</dbReference>
<comment type="caution">
    <text evidence="7">The sequence shown here is derived from an EMBL/GenBank/DDBJ whole genome shotgun (WGS) entry which is preliminary data.</text>
</comment>
<name>A0ABS1CBF9_9GAMM</name>
<evidence type="ECO:0000256" key="3">
    <source>
        <dbReference type="ARBA" id="ARBA00022296"/>
    </source>
</evidence>
<gene>
    <name evidence="7" type="ORF">CKO31_00500</name>
</gene>
<comment type="subcellular location">
    <subcellularLocation>
        <location evidence="1">Cytoplasm</location>
        <location evidence="1">Nucleoid</location>
    </subcellularLocation>
</comment>
<keyword evidence="8" id="KW-1185">Reference proteome</keyword>
<feature type="compositionally biased region" description="Low complexity" evidence="6">
    <location>
        <begin position="301"/>
        <end position="322"/>
    </location>
</feature>
<sequence length="322" mass="34568">MFKNARVYRLNTPFELDELGLHERLAEKGFRGCGPLEAMTMGWSPPLGPQAEMLTHAVNGCLLVAARRQERLLPASVVTEAVAERVAELEQAEGRDVPRRERSQLRDALLAEMLPQAFTRSRLIPALIDPQAGRVLVDAASEKLAEEVLSLLRESLGSLPATPLAAPSAAERFTAWVLSGAPPAGLALEDQCELRDPAEKGSVVRCRGVDLGSAEVRAHIDAGMRVAALGLNWQDGLELVLGDDFSLKRLRFADELLEQAMDGAEDEDPALRFEAEMTLMSEQLRGLLGALEAALADEAEASPAAKAPAADAEVAGGEAPPW</sequence>
<dbReference type="PANTHER" id="PTHR38103:SF1">
    <property type="entry name" value="RECOMBINATION-ASSOCIATED PROTEIN RDGC"/>
    <property type="match status" value="1"/>
</dbReference>
<keyword evidence="4" id="KW-0963">Cytoplasm</keyword>
<dbReference type="NCBIfam" id="NF001464">
    <property type="entry name" value="PRK00321.1-5"/>
    <property type="match status" value="1"/>
</dbReference>